<dbReference type="Pfam" id="PF13442">
    <property type="entry name" value="Cytochrome_CBB3"/>
    <property type="match status" value="1"/>
</dbReference>
<dbReference type="InterPro" id="IPR036909">
    <property type="entry name" value="Cyt_c-like_dom_sf"/>
</dbReference>
<evidence type="ECO:0000256" key="3">
    <source>
        <dbReference type="ARBA" id="ARBA00023004"/>
    </source>
</evidence>
<comment type="caution">
    <text evidence="7">The sequence shown here is derived from an EMBL/GenBank/DDBJ whole genome shotgun (WGS) entry which is preliminary data.</text>
</comment>
<dbReference type="GO" id="GO:0046872">
    <property type="term" value="F:metal ion binding"/>
    <property type="evidence" value="ECO:0007669"/>
    <property type="project" value="UniProtKB-KW"/>
</dbReference>
<dbReference type="GO" id="GO:0020037">
    <property type="term" value="F:heme binding"/>
    <property type="evidence" value="ECO:0007669"/>
    <property type="project" value="InterPro"/>
</dbReference>
<name>A0A2T7BJ93_9BACT</name>
<dbReference type="EMBL" id="QCYK01000002">
    <property type="protein sequence ID" value="PUZ26322.1"/>
    <property type="molecule type" value="Genomic_DNA"/>
</dbReference>
<gene>
    <name evidence="7" type="ORF">DCC81_19060</name>
</gene>
<feature type="transmembrane region" description="Helical" evidence="5">
    <location>
        <begin position="20"/>
        <end position="41"/>
    </location>
</feature>
<keyword evidence="5" id="KW-0812">Transmembrane</keyword>
<keyword evidence="5" id="KW-0472">Membrane</keyword>
<keyword evidence="8" id="KW-1185">Reference proteome</keyword>
<protein>
    <recommendedName>
        <fullName evidence="6">Cytochrome c domain-containing protein</fullName>
    </recommendedName>
</protein>
<dbReference type="PANTHER" id="PTHR33751:SF1">
    <property type="entry name" value="CBB3-TYPE CYTOCHROME C OXIDASE SUBUNIT FIXP"/>
    <property type="match status" value="1"/>
</dbReference>
<proteinExistence type="predicted"/>
<dbReference type="InterPro" id="IPR038414">
    <property type="entry name" value="CcoP_N_sf"/>
</dbReference>
<dbReference type="AlphaFoldDB" id="A0A2T7BJ93"/>
<feature type="domain" description="Cytochrome c" evidence="6">
    <location>
        <begin position="249"/>
        <end position="328"/>
    </location>
</feature>
<evidence type="ECO:0000313" key="8">
    <source>
        <dbReference type="Proteomes" id="UP000244450"/>
    </source>
</evidence>
<evidence type="ECO:0000256" key="2">
    <source>
        <dbReference type="ARBA" id="ARBA00022723"/>
    </source>
</evidence>
<dbReference type="Gene3D" id="1.10.760.10">
    <property type="entry name" value="Cytochrome c-like domain"/>
    <property type="match status" value="1"/>
</dbReference>
<organism evidence="7 8">
    <name type="scientific">Chitinophaga parva</name>
    <dbReference type="NCBI Taxonomy" id="2169414"/>
    <lineage>
        <taxon>Bacteria</taxon>
        <taxon>Pseudomonadati</taxon>
        <taxon>Bacteroidota</taxon>
        <taxon>Chitinophagia</taxon>
        <taxon>Chitinophagales</taxon>
        <taxon>Chitinophagaceae</taxon>
        <taxon>Chitinophaga</taxon>
    </lineage>
</organism>
<dbReference type="PANTHER" id="PTHR33751">
    <property type="entry name" value="CBB3-TYPE CYTOCHROME C OXIDASE SUBUNIT FIXP"/>
    <property type="match status" value="1"/>
</dbReference>
<dbReference type="SUPFAM" id="SSF46626">
    <property type="entry name" value="Cytochrome c"/>
    <property type="match status" value="1"/>
</dbReference>
<keyword evidence="2 4" id="KW-0479">Metal-binding</keyword>
<feature type="transmembrane region" description="Helical" evidence="5">
    <location>
        <begin position="62"/>
        <end position="81"/>
    </location>
</feature>
<dbReference type="InterPro" id="IPR050597">
    <property type="entry name" value="Cytochrome_c_Oxidase_Subunit"/>
</dbReference>
<keyword evidence="5" id="KW-1133">Transmembrane helix</keyword>
<evidence type="ECO:0000259" key="6">
    <source>
        <dbReference type="PROSITE" id="PS51007"/>
    </source>
</evidence>
<dbReference type="Gene3D" id="6.10.280.130">
    <property type="match status" value="1"/>
</dbReference>
<dbReference type="OrthoDB" id="9811281at2"/>
<keyword evidence="3 4" id="KW-0408">Iron</keyword>
<dbReference type="Proteomes" id="UP000244450">
    <property type="component" value="Unassembled WGS sequence"/>
</dbReference>
<evidence type="ECO:0000313" key="7">
    <source>
        <dbReference type="EMBL" id="PUZ26322.1"/>
    </source>
</evidence>
<dbReference type="GO" id="GO:0009055">
    <property type="term" value="F:electron transfer activity"/>
    <property type="evidence" value="ECO:0007669"/>
    <property type="project" value="InterPro"/>
</dbReference>
<dbReference type="Pfam" id="PF14715">
    <property type="entry name" value="FixP_N"/>
    <property type="match status" value="1"/>
</dbReference>
<reference evidence="7 8" key="1">
    <citation type="submission" date="2018-04" db="EMBL/GenBank/DDBJ databases">
        <title>Chitinophaga fuyangensis sp. nov., isolated from soil in a chemical factory.</title>
        <authorList>
            <person name="Chen K."/>
        </authorList>
    </citation>
    <scope>NUCLEOTIDE SEQUENCE [LARGE SCALE GENOMIC DNA]</scope>
    <source>
        <strain evidence="7 8">LY-1</strain>
    </source>
</reference>
<dbReference type="InterPro" id="IPR032858">
    <property type="entry name" value="CcoP_N"/>
</dbReference>
<dbReference type="PROSITE" id="PS51007">
    <property type="entry name" value="CYTC"/>
    <property type="match status" value="1"/>
</dbReference>
<feature type="transmembrane region" description="Helical" evidence="5">
    <location>
        <begin position="101"/>
        <end position="124"/>
    </location>
</feature>
<dbReference type="InterPro" id="IPR009056">
    <property type="entry name" value="Cyt_c-like_dom"/>
</dbReference>
<sequence length="345" mass="37486">MSPVLLLPLLSADALHNPLGIVLTAVIIALGLIIVLLAYVLNGAAEVYREKDKAQTQKESKASPVTPMLILLLMAALPSRAADAQDAATAVVHTISGLSPLIYYSLVGVIAFEITIILTILFLLQSLLRVEKAAVVATVAEAPKWKRLWLKVNSLKPLQEEASIDTGHDYDGIRELDNRLPGWWLWGFYCCIVFAMVYLWRYHVSHTAPLSIDEYKEAVAAAEEAKAAYLAKAANQVDENTVKLLTDAPSLDAGKKIFTSTCFACHGADGGGGVGPNLTDSYWLHGGDIQSVFKTIKYGWPDKGMKSWKDDYSPQQIAQLASYVKSLHGTKPAAPKEPQGVLTND</sequence>
<evidence type="ECO:0000256" key="1">
    <source>
        <dbReference type="ARBA" id="ARBA00022617"/>
    </source>
</evidence>
<dbReference type="RefSeq" id="WP_108688160.1">
    <property type="nucleotide sequence ID" value="NZ_QCYK01000002.1"/>
</dbReference>
<evidence type="ECO:0000256" key="4">
    <source>
        <dbReference type="PROSITE-ProRule" id="PRU00433"/>
    </source>
</evidence>
<evidence type="ECO:0000256" key="5">
    <source>
        <dbReference type="SAM" id="Phobius"/>
    </source>
</evidence>
<feature type="transmembrane region" description="Helical" evidence="5">
    <location>
        <begin position="183"/>
        <end position="200"/>
    </location>
</feature>
<keyword evidence="1 4" id="KW-0349">Heme</keyword>
<accession>A0A2T7BJ93</accession>